<proteinExistence type="predicted"/>
<protein>
    <recommendedName>
        <fullName evidence="6">ARM repeat superfamily protein</fullName>
    </recommendedName>
</protein>
<dbReference type="InterPro" id="IPR049362">
    <property type="entry name" value="TTI1_rpt"/>
</dbReference>
<evidence type="ECO:0008006" key="6">
    <source>
        <dbReference type="Google" id="ProtNLM"/>
    </source>
</evidence>
<dbReference type="SUPFAM" id="SSF48371">
    <property type="entry name" value="ARM repeat"/>
    <property type="match status" value="2"/>
</dbReference>
<accession>A0AAV1SNA6</accession>
<dbReference type="PANTHER" id="PTHR18460:SF3">
    <property type="entry name" value="TELO2-INTERACTING PROTEIN 1 HOMOLOG"/>
    <property type="match status" value="1"/>
</dbReference>
<dbReference type="InterPro" id="IPR057567">
    <property type="entry name" value="TPR_TTI1_C"/>
</dbReference>
<dbReference type="InterPro" id="IPR016024">
    <property type="entry name" value="ARM-type_fold"/>
</dbReference>
<sequence length="1422" mass="157602">MTTLLSYISQNDYTLLYFFFSNTLEQTLLTFVSRLSLKMDALQHLIGTNFSHEMDDLDEEDEEEHEKINSSGFVFSQLKPYCLDLLQLLQNPNLPSSASSIPSLLQFLHHSPPSSLQPFFDYALFPLLLLLDAAVDSRKENPNPRKISDRVAEGVVQCLEELLKKCYLVSIEQMVMLIKKLAYAAMLTENEASEEFREGVIKCFRALIEGLSSSSCANEGCSCGEINGLPALLEVEDVRNVSSDWDYLGGRECLVSFLRSQSAFAAVGHWLSLLLKAADIEAMRGHRGSAKIRVEAFFTVRALVAKVGTADALGFFLPGVVSQFAKVLHMSKPMTSGAAGSVEAIDQAIRALAEYLMIVLEDDANVSSLDTSLSAGSGFNSIKNESSIHSMLDELRQLPISTQNQSKVAAEDSAAEAVKSITPVSEFQSTKPGKEIGVLHVDRTRDWVERTSAHVDRLLRATFPHICLHPARKVRQGLLAAIRGLLSKCSCTLKQSKSMLLECLFVLIVDECEDVSAPAQEFLEYVFSSSSKLNVQSDVAELFSRLVEKLPKVVFGNDESLALSYAQQLLVVIYYSGPQFLLDHFQSLVTAARFLDTFALCLSQNSVFTGALDKLMLARPSSVGYLHSIAELKTGSRFSSDYQPLLDAVPSDNLNFTDIQGKAIQNPSLSLQYNFELPRMPPWFVYVGSQKLYQTLAGILRLVGLSLMADSKSEGHMSMVSDIPLGHLRKLVSEVRVKEFTKESWQSWYNRTGSGQLLRQASTAVCVLNEMIFGLSDQAVDNLIRMFQKSRVNREGVQAPNARGADTQPNTVENPELTQSVWKVSQEKAARSHLIDSVGRILHEYLSSEVWNLPIDKKSSLIHLDSEVEEITLHFFRDTAMLQQVIIDGIGIFGMCLGEDFASSGFLHSSLYLLLENLICSNFQVRHASDAVLHALSCTSGYPTVGQLVLANADYIIDSICRQLRHLDLNPHVPNVLASLLSYIGVAHKILPLLEEPMCSASQELEILGRHQHPDLTIPFLKAVAEIGKASKREASSLPTNAESYLMHVNSKISDMEMGVKLESHEDSESQYDNDVDISDMESEQWENLLFKLKDSKRYRRTVGSIAGSCLTTATPLLASMKQEECLVALNIVEDGIVTLAKVEEAYRHEKETKEAIEEVIQSYSLYQLQDALDAADEGTDENRLLPAMNKVWPFLVACVRNKNPVAVRRCLSVVARVILICGGDFFSRRFHTDGLHFWNLLSISPLQKKPFSKEDRTPLQLPYRSNPTSSGDSMSEISNLKVQVAVLNMIADLSWNKKSASALEIVLKKVSGLVVGIACSGVKGLHDASINALHGLASIDPDLIWLLLADVYYALKKKDLPSPPTSDLPQISQILPPPSSPKGYLYVQYGGQSFGFDIDYSSVETVFKKLHSQVFTNQVYI</sequence>
<dbReference type="Proteomes" id="UP001314170">
    <property type="component" value="Unassembled WGS sequence"/>
</dbReference>
<gene>
    <name evidence="4" type="ORF">DCAF_LOCUS25710</name>
</gene>
<organism evidence="4 5">
    <name type="scientific">Dovyalis caffra</name>
    <dbReference type="NCBI Taxonomy" id="77055"/>
    <lineage>
        <taxon>Eukaryota</taxon>
        <taxon>Viridiplantae</taxon>
        <taxon>Streptophyta</taxon>
        <taxon>Embryophyta</taxon>
        <taxon>Tracheophyta</taxon>
        <taxon>Spermatophyta</taxon>
        <taxon>Magnoliopsida</taxon>
        <taxon>eudicotyledons</taxon>
        <taxon>Gunneridae</taxon>
        <taxon>Pentapetalae</taxon>
        <taxon>rosids</taxon>
        <taxon>fabids</taxon>
        <taxon>Malpighiales</taxon>
        <taxon>Salicaceae</taxon>
        <taxon>Flacourtieae</taxon>
        <taxon>Dovyalis</taxon>
    </lineage>
</organism>
<feature type="compositionally biased region" description="Polar residues" evidence="1">
    <location>
        <begin position="1264"/>
        <end position="1275"/>
    </location>
</feature>
<evidence type="ECO:0000313" key="4">
    <source>
        <dbReference type="EMBL" id="CAK7355450.1"/>
    </source>
</evidence>
<reference evidence="4 5" key="1">
    <citation type="submission" date="2024-01" db="EMBL/GenBank/DDBJ databases">
        <authorList>
            <person name="Waweru B."/>
        </authorList>
    </citation>
    <scope>NUCLEOTIDE SEQUENCE [LARGE SCALE GENOMIC DNA]</scope>
</reference>
<evidence type="ECO:0000259" key="3">
    <source>
        <dbReference type="Pfam" id="PF24181"/>
    </source>
</evidence>
<evidence type="ECO:0000313" key="5">
    <source>
        <dbReference type="Proteomes" id="UP001314170"/>
    </source>
</evidence>
<dbReference type="InterPro" id="IPR057566">
    <property type="entry name" value="TPR_TTI1_N"/>
</dbReference>
<dbReference type="Pfam" id="PF21547">
    <property type="entry name" value="TTI1"/>
    <property type="match status" value="1"/>
</dbReference>
<evidence type="ECO:0000256" key="1">
    <source>
        <dbReference type="SAM" id="MobiDB-lite"/>
    </source>
</evidence>
<evidence type="ECO:0000259" key="2">
    <source>
        <dbReference type="Pfam" id="PF24173"/>
    </source>
</evidence>
<feature type="region of interest" description="Disordered" evidence="1">
    <location>
        <begin position="1253"/>
        <end position="1275"/>
    </location>
</feature>
<dbReference type="Pfam" id="PF24173">
    <property type="entry name" value="TPR_TTI1_N"/>
    <property type="match status" value="2"/>
</dbReference>
<name>A0AAV1SNA6_9ROSI</name>
<comment type="caution">
    <text evidence="4">The sequence shown here is derived from an EMBL/GenBank/DDBJ whole genome shotgun (WGS) entry which is preliminary data.</text>
</comment>
<feature type="domain" description="TTI1 N-terminal TPR" evidence="2">
    <location>
        <begin position="75"/>
        <end position="214"/>
    </location>
</feature>
<dbReference type="InterPro" id="IPR052587">
    <property type="entry name" value="TELO2-interacting_protein_1"/>
</dbReference>
<keyword evidence="5" id="KW-1185">Reference proteome</keyword>
<feature type="domain" description="TTI1 N-terminal TPR" evidence="2">
    <location>
        <begin position="259"/>
        <end position="511"/>
    </location>
</feature>
<dbReference type="EMBL" id="CAWUPB010001195">
    <property type="protein sequence ID" value="CAK7355450.1"/>
    <property type="molecule type" value="Genomic_DNA"/>
</dbReference>
<dbReference type="PANTHER" id="PTHR18460">
    <property type="entry name" value="TEL2 INTERACTING PROTEIN 1 TTI1 FAMILY MEMBER"/>
    <property type="match status" value="1"/>
</dbReference>
<dbReference type="GO" id="GO:0005737">
    <property type="term" value="C:cytoplasm"/>
    <property type="evidence" value="ECO:0007669"/>
    <property type="project" value="TreeGrafter"/>
</dbReference>
<dbReference type="Pfam" id="PF24181">
    <property type="entry name" value="TPR_TTI1_C"/>
    <property type="match status" value="1"/>
</dbReference>
<feature type="domain" description="TTI1 C-terminal TPR" evidence="3">
    <location>
        <begin position="1105"/>
        <end position="1346"/>
    </location>
</feature>